<dbReference type="GO" id="GO:0005524">
    <property type="term" value="F:ATP binding"/>
    <property type="evidence" value="ECO:0007669"/>
    <property type="project" value="UniProtKB-UniRule"/>
</dbReference>
<dbReference type="SUPFAM" id="SSF52374">
    <property type="entry name" value="Nucleotidylyl transferase"/>
    <property type="match status" value="2"/>
</dbReference>
<evidence type="ECO:0000256" key="1">
    <source>
        <dbReference type="ARBA" id="ARBA00005594"/>
    </source>
</evidence>
<accession>D2ZUW1</accession>
<evidence type="ECO:0000256" key="2">
    <source>
        <dbReference type="ARBA" id="ARBA00022490"/>
    </source>
</evidence>
<dbReference type="Pfam" id="PF00749">
    <property type="entry name" value="tRNA-synt_1c"/>
    <property type="match status" value="2"/>
</dbReference>
<protein>
    <recommendedName>
        <fullName evidence="8">Glutamine--tRNA ligase</fullName>
        <ecNumber evidence="8">6.1.1.18</ecNumber>
    </recommendedName>
    <alternativeName>
        <fullName evidence="8">Glutaminyl-tRNA synthetase</fullName>
        <shortName evidence="8">GlnRS</shortName>
    </alternativeName>
</protein>
<keyword evidence="5 8" id="KW-0067">ATP-binding</keyword>
<dbReference type="HAMAP" id="MF_00126">
    <property type="entry name" value="Gln_tRNA_synth"/>
    <property type="match status" value="1"/>
</dbReference>
<feature type="domain" description="Glutamyl/glutaminyl-tRNA synthetase class Ib catalytic" evidence="10">
    <location>
        <begin position="29"/>
        <end position="253"/>
    </location>
</feature>
<dbReference type="GO" id="GO:0006424">
    <property type="term" value="P:glutamyl-tRNA aminoacylation"/>
    <property type="evidence" value="ECO:0007669"/>
    <property type="project" value="UniProtKB-UniRule"/>
</dbReference>
<feature type="short sequence motif" description="'KMSKS' region" evidence="8">
    <location>
        <begin position="380"/>
        <end position="384"/>
    </location>
</feature>
<evidence type="ECO:0000256" key="7">
    <source>
        <dbReference type="ARBA" id="ARBA00023146"/>
    </source>
</evidence>
<evidence type="ECO:0000313" key="13">
    <source>
        <dbReference type="EMBL" id="EFC89117.1"/>
    </source>
</evidence>
<feature type="domain" description="Glutamyl/glutaminyl-tRNA synthetase class Ib catalytic" evidence="10">
    <location>
        <begin position="363"/>
        <end position="447"/>
    </location>
</feature>
<dbReference type="InterPro" id="IPR011035">
    <property type="entry name" value="Ribosomal_bL25/Gln-tRNA_synth"/>
</dbReference>
<evidence type="ECO:0000313" key="14">
    <source>
        <dbReference type="Proteomes" id="UP000003344"/>
    </source>
</evidence>
<dbReference type="GO" id="GO:0004819">
    <property type="term" value="F:glutamine-tRNA ligase activity"/>
    <property type="evidence" value="ECO:0007669"/>
    <property type="project" value="UniProtKB-UniRule"/>
</dbReference>
<feature type="binding site" evidence="8">
    <location>
        <begin position="42"/>
        <end position="48"/>
    </location>
    <ligand>
        <name>ATP</name>
        <dbReference type="ChEBI" id="CHEBI:30616"/>
    </ligand>
</feature>
<dbReference type="Pfam" id="PF03950">
    <property type="entry name" value="tRNA-synt_1c_C"/>
    <property type="match status" value="1"/>
</dbReference>
<dbReference type="FunFam" id="2.40.240.10:FF:000001">
    <property type="entry name" value="Glutamine--tRNA ligase"/>
    <property type="match status" value="1"/>
</dbReference>
<proteinExistence type="inferred from homology"/>
<comment type="subcellular location">
    <subcellularLocation>
        <location evidence="8">Cytoplasm</location>
    </subcellularLocation>
</comment>
<dbReference type="PANTHER" id="PTHR43097:SF5">
    <property type="entry name" value="GLUTAMATE--TRNA LIGASE"/>
    <property type="match status" value="1"/>
</dbReference>
<dbReference type="InterPro" id="IPR049437">
    <property type="entry name" value="tRNA-synt_1c_C2"/>
</dbReference>
<keyword evidence="3 8" id="KW-0436">Ligase</keyword>
<comment type="catalytic activity">
    <reaction evidence="8">
        <text>tRNA(Gln) + L-glutamine + ATP = L-glutaminyl-tRNA(Gln) + AMP + diphosphate</text>
        <dbReference type="Rhea" id="RHEA:20121"/>
        <dbReference type="Rhea" id="RHEA-COMP:9662"/>
        <dbReference type="Rhea" id="RHEA-COMP:9681"/>
        <dbReference type="ChEBI" id="CHEBI:30616"/>
        <dbReference type="ChEBI" id="CHEBI:33019"/>
        <dbReference type="ChEBI" id="CHEBI:58359"/>
        <dbReference type="ChEBI" id="CHEBI:78442"/>
        <dbReference type="ChEBI" id="CHEBI:78521"/>
        <dbReference type="ChEBI" id="CHEBI:456215"/>
        <dbReference type="EC" id="6.1.1.18"/>
    </reaction>
</comment>
<evidence type="ECO:0000256" key="3">
    <source>
        <dbReference type="ARBA" id="ARBA00022598"/>
    </source>
</evidence>
<comment type="similarity">
    <text evidence="1 8 9">Belongs to the class-I aminoacyl-tRNA synthetase family.</text>
</comment>
<evidence type="ECO:0000256" key="6">
    <source>
        <dbReference type="ARBA" id="ARBA00022917"/>
    </source>
</evidence>
<dbReference type="STRING" id="546266.NEIMUCOT_04402"/>
<dbReference type="SUPFAM" id="SSF50715">
    <property type="entry name" value="Ribosomal protein L25-like"/>
    <property type="match status" value="1"/>
</dbReference>
<organism evidence="13 14">
    <name type="scientific">Neisseria mucosa (strain ATCC 25996 / DSM 4631 / NCTC 10774 / M26)</name>
    <dbReference type="NCBI Taxonomy" id="546266"/>
    <lineage>
        <taxon>Bacteria</taxon>
        <taxon>Pseudomonadati</taxon>
        <taxon>Pseudomonadota</taxon>
        <taxon>Betaproteobacteria</taxon>
        <taxon>Neisseriales</taxon>
        <taxon>Neisseriaceae</taxon>
        <taxon>Neisseria</taxon>
    </lineage>
</organism>
<gene>
    <name evidence="8 13" type="primary">glnS</name>
    <name evidence="13" type="ORF">NEIMUCOT_04402</name>
</gene>
<feature type="short sequence motif" description="'HIGH' region" evidence="8">
    <location>
        <begin position="35"/>
        <end position="45"/>
    </location>
</feature>
<dbReference type="PANTHER" id="PTHR43097">
    <property type="entry name" value="GLUTAMINE-TRNA LIGASE"/>
    <property type="match status" value="1"/>
</dbReference>
<dbReference type="FunFam" id="3.40.50.620:FF:000037">
    <property type="entry name" value="Glutamine--tRNA ligase cytoplasmic"/>
    <property type="match status" value="1"/>
</dbReference>
<evidence type="ECO:0000256" key="5">
    <source>
        <dbReference type="ARBA" id="ARBA00022840"/>
    </source>
</evidence>
<dbReference type="InterPro" id="IPR020059">
    <property type="entry name" value="Glu/Gln-tRNA-synth_Ib_codon-bd"/>
</dbReference>
<dbReference type="InterPro" id="IPR022861">
    <property type="entry name" value="Gln_tRNA_ligase_bac"/>
</dbReference>
<feature type="binding site" evidence="8">
    <location>
        <begin position="373"/>
        <end position="374"/>
    </location>
    <ligand>
        <name>ATP</name>
        <dbReference type="ChEBI" id="CHEBI:30616"/>
    </ligand>
</feature>
<evidence type="ECO:0000256" key="9">
    <source>
        <dbReference type="RuleBase" id="RU363037"/>
    </source>
</evidence>
<dbReference type="InterPro" id="IPR000924">
    <property type="entry name" value="Glu/Gln-tRNA-synth"/>
</dbReference>
<dbReference type="GO" id="GO:0005829">
    <property type="term" value="C:cytosol"/>
    <property type="evidence" value="ECO:0007669"/>
    <property type="project" value="TreeGrafter"/>
</dbReference>
<keyword evidence="6 8" id="KW-0648">Protein biosynthesis</keyword>
<keyword evidence="2 8" id="KW-0963">Cytoplasm</keyword>
<dbReference type="InterPro" id="IPR050132">
    <property type="entry name" value="Gln/Glu-tRNA_Ligase"/>
</dbReference>
<dbReference type="Gene3D" id="3.90.800.10">
    <property type="entry name" value="Glutamyl-tRNA Synthetase, Domain 3"/>
    <property type="match status" value="1"/>
</dbReference>
<feature type="binding site" evidence="8">
    <location>
        <begin position="36"/>
        <end position="38"/>
    </location>
    <ligand>
        <name>ATP</name>
        <dbReference type="ChEBI" id="CHEBI:30616"/>
    </ligand>
</feature>
<sequence length="671" mass="77179">MLNKDQFADNHFIRTIIEEDLKGGKHEAIQTRFPPEPNGYLHIGHAKSICLNFGLAYIYDGLCNLRFDDTNPEKENDEYVNAIKEDVEWLGFHWAGEPRFASNYFDQLYDYAVGLIKDGKAYVDDLTPEEMREYRGTLTEAGKNSPYRDRSIEENLDLFTRMKNGEFPDGSKTLRLKIDMTSGNINMRDPVIYRIRRAHHHNTGDKWCIYPMYDYTHCISDAIEGITHSLCTLEFEAHRPLYDWVVDNIIVTNDKTRSAINVLSCILSNLQSKYIQLDLGNNINKHIEIDNEISNMRRMISFQLENLNLESKLNVNILQKLFDISLRSCEGGSLDEEWTRIAELISDYLNLIKEIMSLLSPFPTRPRQYEFSRLELLYSITSKRKLNQLVSEGYVSGWDDPRMPTISGMRRRGYTPEGLRLFAKRAGISKSENIVDMSVLEGAIREELENSAPRLMAVLNPLKVTLTNFEAGKTQSRRAAFHPNHEEMGEREIPVSQTIYIEADDFAENPPKGFKRLTPGGEVRLRHGYVIKCDEVVKDAAGNVVELKCSIDHDTLGKNPEGRKVKGVIHWVSAEHAAEIKVRLYDRLFTVERPDAVRGEDGNYLPFTDFLNPESVKEITAYAEPAAKNLPAESRWQFERLGYFVTDRKDHSSEQPVFNRTVTLKDSWQPK</sequence>
<name>D2ZUW1_NEIM2</name>
<feature type="domain" description="tRNA synthetases class I (E and Q) anti-codon binding" evidence="12">
    <location>
        <begin position="568"/>
        <end position="647"/>
    </location>
</feature>
<evidence type="ECO:0000256" key="4">
    <source>
        <dbReference type="ARBA" id="ARBA00022741"/>
    </source>
</evidence>
<keyword evidence="7 8" id="KW-0030">Aminoacyl-tRNA synthetase</keyword>
<dbReference type="InterPro" id="IPR020056">
    <property type="entry name" value="Rbsml_bL25/Gln-tRNA_synth_N"/>
</dbReference>
<dbReference type="Gene3D" id="2.40.240.10">
    <property type="entry name" value="Ribosomal Protein L25, Chain P"/>
    <property type="match status" value="2"/>
</dbReference>
<evidence type="ECO:0000259" key="10">
    <source>
        <dbReference type="Pfam" id="PF00749"/>
    </source>
</evidence>
<feature type="binding site" evidence="8">
    <location>
        <position position="232"/>
    </location>
    <ligand>
        <name>ATP</name>
        <dbReference type="ChEBI" id="CHEBI:30616"/>
    </ligand>
</feature>
<feature type="binding site" evidence="8">
    <location>
        <position position="213"/>
    </location>
    <ligand>
        <name>L-glutamine</name>
        <dbReference type="ChEBI" id="CHEBI:58359"/>
    </ligand>
</feature>
<dbReference type="RefSeq" id="WP_003741867.1">
    <property type="nucleotide sequence ID" value="NZ_ACDX02000004.1"/>
</dbReference>
<comment type="caution">
    <text evidence="13">The sequence shown here is derived from an EMBL/GenBank/DDBJ whole genome shotgun (WGS) entry which is preliminary data.</text>
</comment>
<dbReference type="FunFam" id="3.90.800.10:FF:000001">
    <property type="entry name" value="Glutamine--tRNA ligase"/>
    <property type="match status" value="1"/>
</dbReference>
<dbReference type="InterPro" id="IPR014729">
    <property type="entry name" value="Rossmann-like_a/b/a_fold"/>
</dbReference>
<dbReference type="GO" id="GO:0006425">
    <property type="term" value="P:glutaminyl-tRNA aminoacylation"/>
    <property type="evidence" value="ECO:0007669"/>
    <property type="project" value="TreeGrafter"/>
</dbReference>
<feature type="domain" description="Glutamyl/glutaminyl-tRNA synthetase class Ib anti-codon binding" evidence="11">
    <location>
        <begin position="452"/>
        <end position="552"/>
    </location>
</feature>
<dbReference type="FunFam" id="1.10.1160.10:FF:000001">
    <property type="entry name" value="Glutamine--tRNA ligase"/>
    <property type="match status" value="1"/>
</dbReference>
<keyword evidence="4 8" id="KW-0547">Nucleotide-binding</keyword>
<feature type="binding site" evidence="8">
    <location>
        <position position="68"/>
    </location>
    <ligand>
        <name>L-glutamine</name>
        <dbReference type="ChEBI" id="CHEBI:58359"/>
    </ligand>
</feature>
<evidence type="ECO:0000259" key="12">
    <source>
        <dbReference type="Pfam" id="PF20974"/>
    </source>
</evidence>
<evidence type="ECO:0000259" key="11">
    <source>
        <dbReference type="Pfam" id="PF03950"/>
    </source>
</evidence>
<comment type="subunit">
    <text evidence="8">Monomer.</text>
</comment>
<dbReference type="AlphaFoldDB" id="D2ZUW1"/>
<evidence type="ECO:0000256" key="8">
    <source>
        <dbReference type="HAMAP-Rule" id="MF_00126"/>
    </source>
</evidence>
<comment type="caution">
    <text evidence="8">Lacks conserved residue(s) required for the propagation of feature annotation.</text>
</comment>
<dbReference type="EC" id="6.1.1.18" evidence="8"/>
<dbReference type="FunFam" id="2.40.240.10:FF:000020">
    <property type="entry name" value="Glutamine--tRNA ligase"/>
    <property type="match status" value="1"/>
</dbReference>
<dbReference type="InterPro" id="IPR020058">
    <property type="entry name" value="Glu/Gln-tRNA-synth_Ib_cat-dom"/>
</dbReference>
<dbReference type="PRINTS" id="PR00987">
    <property type="entry name" value="TRNASYNTHGLU"/>
</dbReference>
<dbReference type="eggNOG" id="COG0008">
    <property type="taxonomic scope" value="Bacteria"/>
</dbReference>
<dbReference type="Pfam" id="PF20974">
    <property type="entry name" value="tRNA-synt_1c_C2"/>
    <property type="match status" value="1"/>
</dbReference>
<dbReference type="Proteomes" id="UP000003344">
    <property type="component" value="Unassembled WGS sequence"/>
</dbReference>
<dbReference type="Gene3D" id="3.40.50.620">
    <property type="entry name" value="HUPs"/>
    <property type="match status" value="2"/>
</dbReference>
<dbReference type="EMBL" id="ACDX02000004">
    <property type="protein sequence ID" value="EFC89117.1"/>
    <property type="molecule type" value="Genomic_DNA"/>
</dbReference>
<reference evidence="13 14" key="1">
    <citation type="submission" date="2009-10" db="EMBL/GenBank/DDBJ databases">
        <authorList>
            <person name="Weinstock G."/>
            <person name="Sodergren E."/>
            <person name="Clifton S."/>
            <person name="Fulton L."/>
            <person name="Fulton B."/>
            <person name="Courtney L."/>
            <person name="Fronick C."/>
            <person name="Harrison M."/>
            <person name="Strong C."/>
            <person name="Farmer C."/>
            <person name="Delahaunty K."/>
            <person name="Markovic C."/>
            <person name="Hall O."/>
            <person name="Minx P."/>
            <person name="Tomlinson C."/>
            <person name="Mitreva M."/>
            <person name="Nelson J."/>
            <person name="Hou S."/>
            <person name="Wollam A."/>
            <person name="Pepin K.H."/>
            <person name="Johnson M."/>
            <person name="Bhonagiri V."/>
            <person name="Nash W.E."/>
            <person name="Warren W."/>
            <person name="Chinwalla A."/>
            <person name="Mardis E.R."/>
            <person name="Wilson R.K."/>
        </authorList>
    </citation>
    <scope>NUCLEOTIDE SEQUENCE [LARGE SCALE GENOMIC DNA]</scope>
    <source>
        <strain evidence="14">ATCC 25996 / DSM 4631 / NCTC 10774 / M26</strain>
    </source>
</reference>